<comment type="similarity">
    <text evidence="2">Belongs to the REXO1/REXO3 family.</text>
</comment>
<dbReference type="InterPro" id="IPR034922">
    <property type="entry name" value="REX1-like_exo"/>
</dbReference>
<evidence type="ECO:0000313" key="9">
    <source>
        <dbReference type="EMBL" id="KZS03739.1"/>
    </source>
</evidence>
<dbReference type="Gene3D" id="3.30.420.10">
    <property type="entry name" value="Ribonuclease H-like superfamily/Ribonuclease H"/>
    <property type="match status" value="1"/>
</dbReference>
<evidence type="ECO:0000256" key="3">
    <source>
        <dbReference type="ARBA" id="ARBA00022722"/>
    </source>
</evidence>
<dbReference type="InterPro" id="IPR012337">
    <property type="entry name" value="RNaseH-like_sf"/>
</dbReference>
<accession>A0A164L2J3</accession>
<name>A0A164L2J3_9CRUS</name>
<evidence type="ECO:0000256" key="7">
    <source>
        <dbReference type="SAM" id="MobiDB-lite"/>
    </source>
</evidence>
<dbReference type="FunFam" id="3.30.420.10:FF:000019">
    <property type="entry name" value="RNA exonuclease NEF-sp"/>
    <property type="match status" value="1"/>
</dbReference>
<keyword evidence="5 9" id="KW-0269">Exonuclease</keyword>
<dbReference type="GO" id="GO:0004527">
    <property type="term" value="F:exonuclease activity"/>
    <property type="evidence" value="ECO:0007669"/>
    <property type="project" value="UniProtKB-KW"/>
</dbReference>
<sequence length="696" mass="78611">MSEGVSKKRAARIERRKSKISAIFKVDEKQENVFCRIEDEQLVEPLQKQPKLSDEEYHTLRIKLREKKRQIQCGPTFRLIQLGLTASLNLPKPSRVPVLVADVQSLFLYTIVGDTYNYDSYKWCDLARWNNLTQTLIFIVEDVSVDEFEENTDIFAETFRIFEDGVEMSNPAKDGFTLDLALAYVPISHQMKNRVMEGYPSLHAACLDGYIHGVADPTVQKVNANTTAESHAVKNHEVLSGQPCGNDITTQEKMGQKNNAADTEKLSRESSDLSNIVETKTIGATRHNEQRRQSTEVDSMNKDEVHVSKIGSSVDDSKSDVSMQEETSGCSRLALLLNASQLISELYPLPGYEEYDNFKFTQDIYDPVTDRSPMFSIDCEWCICVDGSYGLARVAVVDEHLKTLYHTYVKPDVEIADYLTRYSGITEELIRDVEKRPFDVQQDLRNLLPPDAILVGQSLQSDLKALKLFHPYIIDTSVIFNMTGTRSFKSKLKVLAASFCGRQIQNSMDGHDPTEDAIAAMELVMLKMKMGTEFGDLILSRNAMRKIKDSALDHEIQMKLFTFIQSHNRSATLITTSLSLQKSYHPRLLKLKKAVVKCKKADESLVDPVQIVLASDFQDAVTMTRASRFNSSFTLVHTYAGREQHNRKEKLKEIDKAIANMYTGISLNGMMIVIFGGKTNPTQNGACLVRVKKRSI</sequence>
<evidence type="ECO:0000259" key="8">
    <source>
        <dbReference type="SMART" id="SM00479"/>
    </source>
</evidence>
<feature type="compositionally biased region" description="Basic and acidic residues" evidence="7">
    <location>
        <begin position="286"/>
        <end position="307"/>
    </location>
</feature>
<gene>
    <name evidence="9" type="ORF">APZ42_033508</name>
</gene>
<dbReference type="PANTHER" id="PTHR12801">
    <property type="entry name" value="RNA EXONUCLEASE REXO1 / RECO3 FAMILY MEMBER-RELATED"/>
    <property type="match status" value="1"/>
</dbReference>
<dbReference type="AlphaFoldDB" id="A0A164L2J3"/>
<keyword evidence="3" id="KW-0540">Nuclease</keyword>
<protein>
    <submittedName>
        <fullName evidence="9">Putative RNA exonuclease NEF-sp</fullName>
    </submittedName>
</protein>
<comment type="caution">
    <text evidence="9">The sequence shown here is derived from an EMBL/GenBank/DDBJ whole genome shotgun (WGS) entry which is preliminary data.</text>
</comment>
<dbReference type="PANTHER" id="PTHR12801:SF82">
    <property type="entry name" value="RNA EXONUCLEASE 5"/>
    <property type="match status" value="1"/>
</dbReference>
<dbReference type="InterPro" id="IPR047021">
    <property type="entry name" value="REXO1/3/4-like"/>
</dbReference>
<dbReference type="InterPro" id="IPR013520">
    <property type="entry name" value="Ribonucl_H"/>
</dbReference>
<evidence type="ECO:0000256" key="2">
    <source>
        <dbReference type="ARBA" id="ARBA00006357"/>
    </source>
</evidence>
<dbReference type="GO" id="GO:0003676">
    <property type="term" value="F:nucleic acid binding"/>
    <property type="evidence" value="ECO:0007669"/>
    <property type="project" value="InterPro"/>
</dbReference>
<dbReference type="EMBL" id="LRGB01003216">
    <property type="protein sequence ID" value="KZS03739.1"/>
    <property type="molecule type" value="Genomic_DNA"/>
</dbReference>
<feature type="compositionally biased region" description="Basic and acidic residues" evidence="7">
    <location>
        <begin position="262"/>
        <end position="271"/>
    </location>
</feature>
<keyword evidence="6" id="KW-0539">Nucleus</keyword>
<evidence type="ECO:0000256" key="5">
    <source>
        <dbReference type="ARBA" id="ARBA00022839"/>
    </source>
</evidence>
<dbReference type="STRING" id="35525.A0A164L2J3"/>
<evidence type="ECO:0000256" key="1">
    <source>
        <dbReference type="ARBA" id="ARBA00004123"/>
    </source>
</evidence>
<feature type="region of interest" description="Disordered" evidence="7">
    <location>
        <begin position="285"/>
        <end position="321"/>
    </location>
</feature>
<dbReference type="SUPFAM" id="SSF53098">
    <property type="entry name" value="Ribonuclease H-like"/>
    <property type="match status" value="1"/>
</dbReference>
<evidence type="ECO:0000256" key="4">
    <source>
        <dbReference type="ARBA" id="ARBA00022801"/>
    </source>
</evidence>
<dbReference type="CDD" id="cd06145">
    <property type="entry name" value="REX1_like"/>
    <property type="match status" value="1"/>
</dbReference>
<keyword evidence="4" id="KW-0378">Hydrolase</keyword>
<dbReference type="Proteomes" id="UP000076858">
    <property type="component" value="Unassembled WGS sequence"/>
</dbReference>
<evidence type="ECO:0000256" key="6">
    <source>
        <dbReference type="ARBA" id="ARBA00023242"/>
    </source>
</evidence>
<reference evidence="9 10" key="1">
    <citation type="submission" date="2016-03" db="EMBL/GenBank/DDBJ databases">
        <title>EvidentialGene: Evidence-directed Construction of Genes on Genomes.</title>
        <authorList>
            <person name="Gilbert D.G."/>
            <person name="Choi J.-H."/>
            <person name="Mockaitis K."/>
            <person name="Colbourne J."/>
            <person name="Pfrender M."/>
        </authorList>
    </citation>
    <scope>NUCLEOTIDE SEQUENCE [LARGE SCALE GENOMIC DNA]</scope>
    <source>
        <strain evidence="9 10">Xinb3</strain>
        <tissue evidence="9">Complete organism</tissue>
    </source>
</reference>
<feature type="region of interest" description="Disordered" evidence="7">
    <location>
        <begin position="249"/>
        <end position="272"/>
    </location>
</feature>
<dbReference type="OrthoDB" id="3996471at2759"/>
<comment type="subcellular location">
    <subcellularLocation>
        <location evidence="1">Nucleus</location>
    </subcellularLocation>
</comment>
<dbReference type="InterPro" id="IPR036397">
    <property type="entry name" value="RNaseH_sf"/>
</dbReference>
<evidence type="ECO:0000313" key="10">
    <source>
        <dbReference type="Proteomes" id="UP000076858"/>
    </source>
</evidence>
<organism evidence="9 10">
    <name type="scientific">Daphnia magna</name>
    <dbReference type="NCBI Taxonomy" id="35525"/>
    <lineage>
        <taxon>Eukaryota</taxon>
        <taxon>Metazoa</taxon>
        <taxon>Ecdysozoa</taxon>
        <taxon>Arthropoda</taxon>
        <taxon>Crustacea</taxon>
        <taxon>Branchiopoda</taxon>
        <taxon>Diplostraca</taxon>
        <taxon>Cladocera</taxon>
        <taxon>Anomopoda</taxon>
        <taxon>Daphniidae</taxon>
        <taxon>Daphnia</taxon>
    </lineage>
</organism>
<proteinExistence type="inferred from homology"/>
<keyword evidence="10" id="KW-1185">Reference proteome</keyword>
<feature type="domain" description="Exonuclease" evidence="8">
    <location>
        <begin position="373"/>
        <end position="533"/>
    </location>
</feature>
<dbReference type="SMART" id="SM00479">
    <property type="entry name" value="EXOIII"/>
    <property type="match status" value="1"/>
</dbReference>
<dbReference type="GO" id="GO:0005634">
    <property type="term" value="C:nucleus"/>
    <property type="evidence" value="ECO:0007669"/>
    <property type="project" value="UniProtKB-SubCell"/>
</dbReference>
<feature type="compositionally biased region" description="Polar residues" evidence="7">
    <location>
        <begin position="249"/>
        <end position="261"/>
    </location>
</feature>